<keyword evidence="3" id="KW-1185">Reference proteome</keyword>
<dbReference type="PANTHER" id="PTHR46585">
    <property type="entry name" value="INTEGRASE CORE DOMAIN CONTAINING PROTEIN"/>
    <property type="match status" value="1"/>
</dbReference>
<sequence>MKHLKKFNKYATSVKEDIVNELHKPARINFKRRRTVIKGLNDLIQADLIDLISYSKENNGYKYVLIVINCFSKFVWTEPLINKSAQEVANAMNKILQRSKKIPKNVQTDMGKEFYNTNFNKLMKKYKINHYSVCSTKKASIVERSIRTIKKMLWRAFGLGGEYKWIHILNDIVDKYNNTVHSTTRMKPIKWVTMLELANIEKLSKKGYTPNWSSEIFLIRKIKLSNPTTYLLHDEVPLYS</sequence>
<dbReference type="SUPFAM" id="SSF53098">
    <property type="entry name" value="Ribonuclease H-like"/>
    <property type="match status" value="1"/>
</dbReference>
<comment type="caution">
    <text evidence="2">The sequence shown here is derived from an EMBL/GenBank/DDBJ whole genome shotgun (WGS) entry which is preliminary data.</text>
</comment>
<protein>
    <recommendedName>
        <fullName evidence="1">Integrase catalytic domain-containing protein</fullName>
    </recommendedName>
</protein>
<dbReference type="PANTHER" id="PTHR46585:SF1">
    <property type="entry name" value="CHROMO DOMAIN-CONTAINING PROTEIN"/>
    <property type="match status" value="1"/>
</dbReference>
<dbReference type="Gene3D" id="3.30.420.10">
    <property type="entry name" value="Ribonuclease H-like superfamily/Ribonuclease H"/>
    <property type="match status" value="1"/>
</dbReference>
<reference evidence="2 3" key="1">
    <citation type="journal article" date="2023" name="Insect Mol. Biol.">
        <title>Genome sequencing provides insights into the evolution of gene families encoding plant cell wall-degrading enzymes in longhorned beetles.</title>
        <authorList>
            <person name="Shin N.R."/>
            <person name="Okamura Y."/>
            <person name="Kirsch R."/>
            <person name="Pauchet Y."/>
        </authorList>
    </citation>
    <scope>NUCLEOTIDE SEQUENCE [LARGE SCALE GENOMIC DNA]</scope>
    <source>
        <strain evidence="2">EAD_L_NR</strain>
    </source>
</reference>
<dbReference type="Proteomes" id="UP001159042">
    <property type="component" value="Unassembled WGS sequence"/>
</dbReference>
<dbReference type="AlphaFoldDB" id="A0AAV8VDB6"/>
<dbReference type="InterPro" id="IPR001584">
    <property type="entry name" value="Integrase_cat-core"/>
</dbReference>
<dbReference type="EMBL" id="JANEYG010000151">
    <property type="protein sequence ID" value="KAJ8912012.1"/>
    <property type="molecule type" value="Genomic_DNA"/>
</dbReference>
<evidence type="ECO:0000313" key="3">
    <source>
        <dbReference type="Proteomes" id="UP001159042"/>
    </source>
</evidence>
<dbReference type="Pfam" id="PF00665">
    <property type="entry name" value="rve"/>
    <property type="match status" value="1"/>
</dbReference>
<accession>A0AAV8VDB6</accession>
<name>A0AAV8VDB6_9CUCU</name>
<dbReference type="InterPro" id="IPR036397">
    <property type="entry name" value="RNaseH_sf"/>
</dbReference>
<dbReference type="GO" id="GO:0015074">
    <property type="term" value="P:DNA integration"/>
    <property type="evidence" value="ECO:0007669"/>
    <property type="project" value="InterPro"/>
</dbReference>
<proteinExistence type="predicted"/>
<evidence type="ECO:0000313" key="2">
    <source>
        <dbReference type="EMBL" id="KAJ8912012.1"/>
    </source>
</evidence>
<gene>
    <name evidence="2" type="ORF">NQ315_003549</name>
</gene>
<feature type="domain" description="Integrase catalytic" evidence="1">
    <location>
        <begin position="21"/>
        <end position="196"/>
    </location>
</feature>
<dbReference type="GO" id="GO:0003676">
    <property type="term" value="F:nucleic acid binding"/>
    <property type="evidence" value="ECO:0007669"/>
    <property type="project" value="InterPro"/>
</dbReference>
<dbReference type="InterPro" id="IPR012337">
    <property type="entry name" value="RNaseH-like_sf"/>
</dbReference>
<dbReference type="PROSITE" id="PS50994">
    <property type="entry name" value="INTEGRASE"/>
    <property type="match status" value="1"/>
</dbReference>
<evidence type="ECO:0000259" key="1">
    <source>
        <dbReference type="PROSITE" id="PS50994"/>
    </source>
</evidence>
<organism evidence="2 3">
    <name type="scientific">Exocentrus adspersus</name>
    <dbReference type="NCBI Taxonomy" id="1586481"/>
    <lineage>
        <taxon>Eukaryota</taxon>
        <taxon>Metazoa</taxon>
        <taxon>Ecdysozoa</taxon>
        <taxon>Arthropoda</taxon>
        <taxon>Hexapoda</taxon>
        <taxon>Insecta</taxon>
        <taxon>Pterygota</taxon>
        <taxon>Neoptera</taxon>
        <taxon>Endopterygota</taxon>
        <taxon>Coleoptera</taxon>
        <taxon>Polyphaga</taxon>
        <taxon>Cucujiformia</taxon>
        <taxon>Chrysomeloidea</taxon>
        <taxon>Cerambycidae</taxon>
        <taxon>Lamiinae</taxon>
        <taxon>Acanthocinini</taxon>
        <taxon>Exocentrus</taxon>
    </lineage>
</organism>